<feature type="domain" description="Histidine kinase/HSP90-like ATPase" evidence="11">
    <location>
        <begin position="423"/>
        <end position="467"/>
    </location>
</feature>
<dbReference type="SUPFAM" id="SSF55874">
    <property type="entry name" value="ATPase domain of HSP90 chaperone/DNA topoisomerase II/histidine kinase"/>
    <property type="match status" value="1"/>
</dbReference>
<dbReference type="GO" id="GO:0005524">
    <property type="term" value="F:ATP binding"/>
    <property type="evidence" value="ECO:0007669"/>
    <property type="project" value="UniProtKB-KW"/>
</dbReference>
<dbReference type="PANTHER" id="PTHR24421:SF10">
    <property type="entry name" value="NITRATE_NITRITE SENSOR PROTEIN NARQ"/>
    <property type="match status" value="1"/>
</dbReference>
<evidence type="ECO:0000256" key="1">
    <source>
        <dbReference type="ARBA" id="ARBA00000085"/>
    </source>
</evidence>
<dbReference type="AlphaFoldDB" id="A0A291RQ79"/>
<dbReference type="Pfam" id="PF13796">
    <property type="entry name" value="Sensor"/>
    <property type="match status" value="1"/>
</dbReference>
<evidence type="ECO:0000256" key="8">
    <source>
        <dbReference type="ARBA" id="ARBA00023012"/>
    </source>
</evidence>
<keyword evidence="10" id="KW-0812">Transmembrane</keyword>
<feature type="domain" description="Signal transduction histidine kinase subgroup 3 dimerisation and phosphoacceptor" evidence="12">
    <location>
        <begin position="317"/>
        <end position="385"/>
    </location>
</feature>
<keyword evidence="5" id="KW-0547">Nucleotide-binding</keyword>
<dbReference type="CDD" id="cd16917">
    <property type="entry name" value="HATPase_UhpB-NarQ-NarX-like"/>
    <property type="match status" value="1"/>
</dbReference>
<dbReference type="Pfam" id="PF02518">
    <property type="entry name" value="HATPase_c"/>
    <property type="match status" value="1"/>
</dbReference>
<evidence type="ECO:0000259" key="11">
    <source>
        <dbReference type="Pfam" id="PF02518"/>
    </source>
</evidence>
<feature type="region of interest" description="Disordered" evidence="9">
    <location>
        <begin position="1"/>
        <end position="23"/>
    </location>
</feature>
<feature type="transmembrane region" description="Helical" evidence="10">
    <location>
        <begin position="203"/>
        <end position="227"/>
    </location>
</feature>
<organism evidence="14 15">
    <name type="scientific">Nocardia terpenica</name>
    <dbReference type="NCBI Taxonomy" id="455432"/>
    <lineage>
        <taxon>Bacteria</taxon>
        <taxon>Bacillati</taxon>
        <taxon>Actinomycetota</taxon>
        <taxon>Actinomycetes</taxon>
        <taxon>Mycobacteriales</taxon>
        <taxon>Nocardiaceae</taxon>
        <taxon>Nocardia</taxon>
    </lineage>
</organism>
<dbReference type="InterPro" id="IPR003594">
    <property type="entry name" value="HATPase_dom"/>
</dbReference>
<dbReference type="Gene3D" id="1.20.5.1930">
    <property type="match status" value="1"/>
</dbReference>
<feature type="transmembrane region" description="Helical" evidence="10">
    <location>
        <begin position="130"/>
        <end position="152"/>
    </location>
</feature>
<dbReference type="PANTHER" id="PTHR24421">
    <property type="entry name" value="NITRATE/NITRITE SENSOR PROTEIN NARX-RELATED"/>
    <property type="match status" value="1"/>
</dbReference>
<dbReference type="KEGG" id="ntp:CRH09_29960"/>
<feature type="transmembrane region" description="Helical" evidence="10">
    <location>
        <begin position="247"/>
        <end position="269"/>
    </location>
</feature>
<evidence type="ECO:0000256" key="2">
    <source>
        <dbReference type="ARBA" id="ARBA00012438"/>
    </source>
</evidence>
<evidence type="ECO:0000256" key="6">
    <source>
        <dbReference type="ARBA" id="ARBA00022777"/>
    </source>
</evidence>
<evidence type="ECO:0000313" key="14">
    <source>
        <dbReference type="EMBL" id="ATL69771.1"/>
    </source>
</evidence>
<evidence type="ECO:0000259" key="12">
    <source>
        <dbReference type="Pfam" id="PF07730"/>
    </source>
</evidence>
<dbReference type="InterPro" id="IPR025828">
    <property type="entry name" value="Put_sensor_dom"/>
</dbReference>
<feature type="transmembrane region" description="Helical" evidence="10">
    <location>
        <begin position="104"/>
        <end position="124"/>
    </location>
</feature>
<keyword evidence="10" id="KW-1133">Transmembrane helix</keyword>
<dbReference type="GO" id="GO:0000155">
    <property type="term" value="F:phosphorelay sensor kinase activity"/>
    <property type="evidence" value="ECO:0007669"/>
    <property type="project" value="InterPro"/>
</dbReference>
<dbReference type="GO" id="GO:0016020">
    <property type="term" value="C:membrane"/>
    <property type="evidence" value="ECO:0007669"/>
    <property type="project" value="InterPro"/>
</dbReference>
<dbReference type="InterPro" id="IPR050482">
    <property type="entry name" value="Sensor_HK_TwoCompSys"/>
</dbReference>
<sequence>MRRRRWRPPLPPAPTQEENPTPGWSVFLAAFPLSDCQTGGHAHLHRARSRLDPPQSDADDVRASPAEGRPVRPGARRVGELLMTTRNTPPAMPVRLLREWRSQALWLACAHLAVDSVMALLGLLALTAFAVTLVLVPLGVGIPLVMAAGRILDRLAAMERARFAATCGWDIPAPTSPDPHDPMSRSIRRLVADRSLWRTIGYFVLRVPVSAITLAGLVISWSIPLALLPLPVYWAARPPGRIALGPLVVNSLGGVIVVVVALLLAVLLVPTVMRLLMMLDAALASALLAPSPSAELAQRVEHLTRTRAATVEAAEAERRRIERDLHDGAQQRLLALSLTLGRASARLKSAGDTDTRALVEDAKHAAGEAITEIRDLTRGLHPPVLTDRGLDAALSAVAARCPIPVEVDVQVTPRPSLTVESIAYFVVTEALTNVAKHARADRARVRIARTGDRLTVTVTDNGVGGADPARGSGLRGLTDRVSGVDGHIHITSPAGGPTVVEAVIACE</sequence>
<dbReference type="EC" id="2.7.13.3" evidence="2"/>
<keyword evidence="4" id="KW-0808">Transferase</keyword>
<evidence type="ECO:0000256" key="5">
    <source>
        <dbReference type="ARBA" id="ARBA00022741"/>
    </source>
</evidence>
<evidence type="ECO:0000313" key="15">
    <source>
        <dbReference type="Proteomes" id="UP000221961"/>
    </source>
</evidence>
<feature type="region of interest" description="Disordered" evidence="9">
    <location>
        <begin position="42"/>
        <end position="73"/>
    </location>
</feature>
<evidence type="ECO:0000256" key="10">
    <source>
        <dbReference type="SAM" id="Phobius"/>
    </source>
</evidence>
<reference evidence="14 15" key="1">
    <citation type="submission" date="2017-10" db="EMBL/GenBank/DDBJ databases">
        <title>Comparative genomics between pathogenic Norcardia.</title>
        <authorList>
            <person name="Zeng L."/>
        </authorList>
    </citation>
    <scope>NUCLEOTIDE SEQUENCE [LARGE SCALE GENOMIC DNA]</scope>
    <source>
        <strain evidence="14 15">NC_YFY_NT001</strain>
    </source>
</reference>
<evidence type="ECO:0000256" key="3">
    <source>
        <dbReference type="ARBA" id="ARBA00022553"/>
    </source>
</evidence>
<comment type="catalytic activity">
    <reaction evidence="1">
        <text>ATP + protein L-histidine = ADP + protein N-phospho-L-histidine.</text>
        <dbReference type="EC" id="2.7.13.3"/>
    </reaction>
</comment>
<dbReference type="Gene3D" id="3.30.565.10">
    <property type="entry name" value="Histidine kinase-like ATPase, C-terminal domain"/>
    <property type="match status" value="1"/>
</dbReference>
<feature type="domain" description="Putative sensor" evidence="13">
    <location>
        <begin position="111"/>
        <end position="288"/>
    </location>
</feature>
<keyword evidence="6 14" id="KW-0418">Kinase</keyword>
<protein>
    <recommendedName>
        <fullName evidence="2">histidine kinase</fullName>
        <ecNumber evidence="2">2.7.13.3</ecNumber>
    </recommendedName>
</protein>
<proteinExistence type="predicted"/>
<gene>
    <name evidence="14" type="ORF">CRH09_29960</name>
</gene>
<keyword evidence="7" id="KW-0067">ATP-binding</keyword>
<accession>A0A291RQ79</accession>
<dbReference type="GO" id="GO:0046983">
    <property type="term" value="F:protein dimerization activity"/>
    <property type="evidence" value="ECO:0007669"/>
    <property type="project" value="InterPro"/>
</dbReference>
<evidence type="ECO:0000256" key="9">
    <source>
        <dbReference type="SAM" id="MobiDB-lite"/>
    </source>
</evidence>
<evidence type="ECO:0000256" key="4">
    <source>
        <dbReference type="ARBA" id="ARBA00022679"/>
    </source>
</evidence>
<name>A0A291RQ79_9NOCA</name>
<keyword evidence="10" id="KW-0472">Membrane</keyword>
<dbReference type="InterPro" id="IPR036890">
    <property type="entry name" value="HATPase_C_sf"/>
</dbReference>
<dbReference type="InterPro" id="IPR011712">
    <property type="entry name" value="Sig_transdc_His_kin_sub3_dim/P"/>
</dbReference>
<dbReference type="Pfam" id="PF07730">
    <property type="entry name" value="HisKA_3"/>
    <property type="match status" value="1"/>
</dbReference>
<dbReference type="EMBL" id="CP023778">
    <property type="protein sequence ID" value="ATL69771.1"/>
    <property type="molecule type" value="Genomic_DNA"/>
</dbReference>
<keyword evidence="3" id="KW-0597">Phosphoprotein</keyword>
<evidence type="ECO:0000259" key="13">
    <source>
        <dbReference type="Pfam" id="PF13796"/>
    </source>
</evidence>
<dbReference type="Proteomes" id="UP000221961">
    <property type="component" value="Chromosome"/>
</dbReference>
<keyword evidence="8" id="KW-0902">Two-component regulatory system</keyword>
<evidence type="ECO:0000256" key="7">
    <source>
        <dbReference type="ARBA" id="ARBA00022840"/>
    </source>
</evidence>